<dbReference type="AlphaFoldDB" id="A0A679B986"/>
<sequence length="50" mass="5817">MVMRYALVPVGSRSWRPWPDEAGMGMAIRIDGWMDVQSWNGQAKRCRMTM</sequence>
<dbReference type="EMBL" id="AP011480">
    <property type="protein sequence ID" value="BBD82373.1"/>
    <property type="molecule type" value="Genomic_DNA"/>
</dbReference>
<gene>
    <name evidence="2" type="primary">K0123C06.3</name>
    <name evidence="1" type="synonym">K0227H04.42</name>
</gene>
<evidence type="ECO:0000313" key="2">
    <source>
        <dbReference type="EMBL" id="BBD82377.1"/>
    </source>
</evidence>
<protein>
    <submittedName>
        <fullName evidence="2">Uncharacterized protein</fullName>
    </submittedName>
</protein>
<organism evidence="2">
    <name type="scientific">Oryza sativa subsp. indica</name>
    <name type="common">Rice</name>
    <dbReference type="NCBI Taxonomy" id="39946"/>
    <lineage>
        <taxon>Eukaryota</taxon>
        <taxon>Viridiplantae</taxon>
        <taxon>Streptophyta</taxon>
        <taxon>Embryophyta</taxon>
        <taxon>Tracheophyta</taxon>
        <taxon>Spermatophyta</taxon>
        <taxon>Magnoliopsida</taxon>
        <taxon>Liliopsida</taxon>
        <taxon>Poales</taxon>
        <taxon>Poaceae</taxon>
        <taxon>BOP clade</taxon>
        <taxon>Oryzoideae</taxon>
        <taxon>Oryzeae</taxon>
        <taxon>Oryzinae</taxon>
        <taxon>Oryza</taxon>
        <taxon>Oryza sativa</taxon>
    </lineage>
</organism>
<proteinExistence type="predicted"/>
<accession>A0A679B986</accession>
<reference evidence="2" key="1">
    <citation type="submission" date="2009-05" db="EMBL/GenBank/DDBJ databases">
        <title>Oryza sativa Indica Group genomic DNA, chromosome 11, BAC clone:K0123C06, cultivar:Kasalath.</title>
        <authorList>
            <person name="Matsumoto T."/>
            <person name="Wu J."/>
            <person name="Kanamori H."/>
        </authorList>
    </citation>
    <scope>NUCLEOTIDE SEQUENCE</scope>
</reference>
<reference evidence="1" key="2">
    <citation type="submission" date="2009-05" db="EMBL/GenBank/DDBJ databases">
        <title>Oryza sativa Indica Group genomic DNA, chromosome 11, BAC clone:K0227H04, cultivar:Kasalath.</title>
        <authorList>
            <person name="Matsumoto T."/>
            <person name="Wu J."/>
            <person name="Kanamori H."/>
        </authorList>
    </citation>
    <scope>NUCLEOTIDE SEQUENCE</scope>
</reference>
<evidence type="ECO:0000313" key="1">
    <source>
        <dbReference type="EMBL" id="BBD82373.1"/>
    </source>
</evidence>
<name>A0A679B986_ORYSI</name>
<dbReference type="EMBL" id="AP011481">
    <property type="protein sequence ID" value="BBD82377.1"/>
    <property type="molecule type" value="Genomic_DNA"/>
</dbReference>